<dbReference type="Gene3D" id="3.20.20.80">
    <property type="entry name" value="Glycosidases"/>
    <property type="match status" value="1"/>
</dbReference>
<dbReference type="Proteomes" id="UP000837857">
    <property type="component" value="Chromosome 19"/>
</dbReference>
<organism evidence="17 18">
    <name type="scientific">Iphiclides podalirius</name>
    <name type="common">scarce swallowtail</name>
    <dbReference type="NCBI Taxonomy" id="110791"/>
    <lineage>
        <taxon>Eukaryota</taxon>
        <taxon>Metazoa</taxon>
        <taxon>Ecdysozoa</taxon>
        <taxon>Arthropoda</taxon>
        <taxon>Hexapoda</taxon>
        <taxon>Insecta</taxon>
        <taxon>Pterygota</taxon>
        <taxon>Neoptera</taxon>
        <taxon>Endopterygota</taxon>
        <taxon>Lepidoptera</taxon>
        <taxon>Glossata</taxon>
        <taxon>Ditrysia</taxon>
        <taxon>Papilionoidea</taxon>
        <taxon>Papilionidae</taxon>
        <taxon>Papilioninae</taxon>
        <taxon>Iphiclides</taxon>
    </lineage>
</organism>
<evidence type="ECO:0000256" key="2">
    <source>
        <dbReference type="ARBA" id="ARBA00004996"/>
    </source>
</evidence>
<dbReference type="PROSITE" id="PS00114">
    <property type="entry name" value="PRPP_SYNTHASE"/>
    <property type="match status" value="1"/>
</dbReference>
<dbReference type="InterPro" id="IPR000842">
    <property type="entry name" value="PRib_PP_synth_CS"/>
</dbReference>
<keyword evidence="14" id="KW-0812">Transmembrane</keyword>
<comment type="similarity">
    <text evidence="4">Belongs to the glycosyl hydrolase 31 family.</text>
</comment>
<evidence type="ECO:0000256" key="7">
    <source>
        <dbReference type="ARBA" id="ARBA00022723"/>
    </source>
</evidence>
<dbReference type="NCBIfam" id="TIGR01251">
    <property type="entry name" value="ribP_PPkin"/>
    <property type="match status" value="1"/>
</dbReference>
<dbReference type="PROSITE" id="PS50404">
    <property type="entry name" value="GST_NTER"/>
    <property type="match status" value="1"/>
</dbReference>
<dbReference type="EC" id="2.7.6.1" evidence="5"/>
<dbReference type="Gene3D" id="3.40.50.2020">
    <property type="match status" value="2"/>
</dbReference>
<dbReference type="InterPro" id="IPR000322">
    <property type="entry name" value="Glyco_hydro_31_TIM"/>
</dbReference>
<dbReference type="SUPFAM" id="SSF47616">
    <property type="entry name" value="GST C-terminal domain-like"/>
    <property type="match status" value="1"/>
</dbReference>
<keyword evidence="18" id="KW-1185">Reference proteome</keyword>
<dbReference type="InterPro" id="IPR013780">
    <property type="entry name" value="Glyco_hydro_b"/>
</dbReference>
<dbReference type="SFLD" id="SFLDG00358">
    <property type="entry name" value="Main_(cytGST)"/>
    <property type="match status" value="1"/>
</dbReference>
<dbReference type="EMBL" id="OW152831">
    <property type="protein sequence ID" value="CAH2049459.1"/>
    <property type="molecule type" value="Genomic_DNA"/>
</dbReference>
<keyword evidence="11" id="KW-0067">ATP-binding</keyword>
<dbReference type="Pfam" id="PF13793">
    <property type="entry name" value="Pribosyltran_N"/>
    <property type="match status" value="1"/>
</dbReference>
<comment type="pathway">
    <text evidence="2">Metabolic intermediate biosynthesis; 5-phospho-alpha-D-ribose 1-diphosphate biosynthesis; 5-phospho-alpha-D-ribose 1-diphosphate from D-ribose 5-phosphate (route I): step 1/1.</text>
</comment>
<evidence type="ECO:0000259" key="16">
    <source>
        <dbReference type="PROSITE" id="PS50405"/>
    </source>
</evidence>
<reference evidence="17" key="1">
    <citation type="submission" date="2022-03" db="EMBL/GenBank/DDBJ databases">
        <authorList>
            <person name="Martin H S."/>
        </authorList>
    </citation>
    <scope>NUCLEOTIDE SEQUENCE</scope>
</reference>
<feature type="non-terminal residue" evidence="17">
    <location>
        <position position="1415"/>
    </location>
</feature>
<dbReference type="SFLD" id="SFLDS00019">
    <property type="entry name" value="Glutathione_Transferase_(cytos"/>
    <property type="match status" value="1"/>
</dbReference>
<dbReference type="PROSITE" id="PS50405">
    <property type="entry name" value="GST_CTER"/>
    <property type="match status" value="1"/>
</dbReference>
<dbReference type="CDD" id="cd03177">
    <property type="entry name" value="GST_C_Delta_Epsilon"/>
    <property type="match status" value="1"/>
</dbReference>
<dbReference type="Pfam" id="PF21365">
    <property type="entry name" value="Glyco_hydro_31_3rd"/>
    <property type="match status" value="1"/>
</dbReference>
<dbReference type="CDD" id="cd03045">
    <property type="entry name" value="GST_N_Delta_Epsilon"/>
    <property type="match status" value="1"/>
</dbReference>
<dbReference type="SUPFAM" id="SSF52833">
    <property type="entry name" value="Thioredoxin-like"/>
    <property type="match status" value="1"/>
</dbReference>
<evidence type="ECO:0000256" key="14">
    <source>
        <dbReference type="SAM" id="Phobius"/>
    </source>
</evidence>
<dbReference type="InterPro" id="IPR010987">
    <property type="entry name" value="Glutathione-S-Trfase_C-like"/>
</dbReference>
<dbReference type="InterPro" id="IPR000836">
    <property type="entry name" value="PRTase_dom"/>
</dbReference>
<dbReference type="InterPro" id="IPR040079">
    <property type="entry name" value="Glutathione_S-Trfase"/>
</dbReference>
<evidence type="ECO:0000256" key="9">
    <source>
        <dbReference type="ARBA" id="ARBA00022741"/>
    </source>
</evidence>
<proteinExistence type="inferred from homology"/>
<dbReference type="Pfam" id="PF00043">
    <property type="entry name" value="GST_C"/>
    <property type="match status" value="1"/>
</dbReference>
<evidence type="ECO:0000256" key="5">
    <source>
        <dbReference type="ARBA" id="ARBA00013247"/>
    </source>
</evidence>
<dbReference type="InterPro" id="IPR029099">
    <property type="entry name" value="Pribosyltran_N"/>
</dbReference>
<feature type="transmembrane region" description="Helical" evidence="14">
    <location>
        <begin position="43"/>
        <end position="62"/>
    </location>
</feature>
<evidence type="ECO:0000256" key="3">
    <source>
        <dbReference type="ARBA" id="ARBA00006478"/>
    </source>
</evidence>
<dbReference type="SUPFAM" id="SSF51011">
    <property type="entry name" value="Glycosyl hydrolase domain"/>
    <property type="match status" value="1"/>
</dbReference>
<evidence type="ECO:0000256" key="12">
    <source>
        <dbReference type="ARBA" id="ARBA00022842"/>
    </source>
</evidence>
<keyword evidence="7" id="KW-0479">Metal-binding</keyword>
<protein>
    <recommendedName>
        <fullName evidence="5">ribose-phosphate diphosphokinase</fullName>
        <ecNumber evidence="5">2.7.6.1</ecNumber>
    </recommendedName>
</protein>
<dbReference type="InterPro" id="IPR004045">
    <property type="entry name" value="Glutathione_S-Trfase_N"/>
</dbReference>
<gene>
    <name evidence="17" type="ORF">IPOD504_LOCUS6836</name>
</gene>
<dbReference type="InterPro" id="IPR048395">
    <property type="entry name" value="Glyco_hydro_31_C"/>
</dbReference>
<sequence>MIPRAEDISQDTKEREDEFTFESEHVKHVQWYDRILLNRPLKVLIAVLLTAVAVPLLIYQFWLYPSVDSPPPDGYSTGSCLLQRATRLACGIGYINEINCHPQCCYDQQNKFCFHRLPSRFSYIMDRQWSENVTLQPRVSTVPFSFQNSVPSLKISVDEVSPTHLSINFYNARFTNSVGGRRIENKAYNYVISSPEMNVLVTSAQGNIFNTLRGPLIASRNIWEISFKTTNETMYGLGEIPLRQGTVKVIYSNDKGESSIPLIFSKINESYHGLLIDTSAPTEVSVLNENQIVVRSITNFGMKFHLFTGPRPEDVTKEVMNYIGHFKNFEYWMLGAHICSEISESPDDAFTDLNDFVSKATSQRLPYESHCGALPIVFKSDKCDFSERDIIDRGAQLIRRANKRFVPHLSPYIRHEEPEESMEEDQTDQRSEANCSIVPRFERYMLRNSKTLEPYQGMVDDAKVFYLDYDSTPEELVKELWIYTADLDGIVLENNWPLDESKKAHNETAMFLPYFNENFKGAFNRSPQWNLTLPNDGGKHIYKHNLYGNSFINASQKIFDREIPKWSTSQWMNGGVAINRQNVATSWTSLHNELTAMSLGGVSGHSFWSSPVCGDNEDFDIDRHAELCVKWYMAASFFPTLKIHSKTTARDPLQFVGTHRAYINSALNTRLSLSPYFYAVLQEGPLLRPMFYQYPSVSELKDVNTQFNVGNDLLIVPNLQPSQTHVHISMPTGTWYELWGGLKLNASVGEIVTMATTYADFLILVRGGSIIPLQKNVSETAEQTRLNSRFTLIAALRSTNSSKNATEWEWEATGSIFTSTNLTINMQANDEELSISAVGDGYEIMCDTNENKQERRMPNIKVFSGSSHPEIAKKITERLGLDLGRATTKKFSNKETNVEIGESVRGEDVYIVQSGCGEINDNLMELLIMINACKIASASRVTAVIPCFPYSRQDKKEKSRAPITAKLLANLISVAGADHVITVDLHASQIQGFFNIPVDNLYAEPAITKWIKDNIPEWRSSVMVSPDAGGVKRMTSIADNLDIDFAIIHKERQRANGEESTVLVGDVTGRTAIMVDDLADTCDTIVKGAEKLREAGAHKIYAILTHGVLAGNAIDKINNSCLEALVVTNTIPQEKHMKLCPKLQTVDISVMLAEAIRHKYNKLVNKATNNCAVRTKVILETLYAIKINMPPLLYKTDGSPPARAVMMVADILGLNLNMKEVNPVLREQDTPELTKKNPMRTVPLLEDDDFFLADSHAIIIYLLDKYGRPEHESLYPSDKRTRATVNQRLFFDCGVLFPRLRSIMAPTYGGRLTEISPSMIRNVDDAYRILEAYLSNTKYLAEDVITIADISVITTMSTLNGLHPIDGKRYPKLQEWFIDMSQQEYCRRINEPGSKLHVDSLKTLLEYNKSKKSKL</sequence>
<dbReference type="InterPro" id="IPR029057">
    <property type="entry name" value="PRTase-like"/>
</dbReference>
<dbReference type="NCBIfam" id="NF002320">
    <property type="entry name" value="PRK01259.1"/>
    <property type="match status" value="1"/>
</dbReference>
<dbReference type="CDD" id="cd14752">
    <property type="entry name" value="GH31_N"/>
    <property type="match status" value="1"/>
</dbReference>
<dbReference type="CDD" id="cd06223">
    <property type="entry name" value="PRTases_typeI"/>
    <property type="match status" value="1"/>
</dbReference>
<dbReference type="InterPro" id="IPR036282">
    <property type="entry name" value="Glutathione-S-Trfase_C_sf"/>
</dbReference>
<keyword evidence="14" id="KW-1133">Transmembrane helix</keyword>
<dbReference type="InterPro" id="IPR036249">
    <property type="entry name" value="Thioredoxin-like_sf"/>
</dbReference>
<keyword evidence="10" id="KW-0418">Kinase</keyword>
<name>A0ABN8IAB6_9NEOP</name>
<dbReference type="SUPFAM" id="SSF53271">
    <property type="entry name" value="PRTase-like"/>
    <property type="match status" value="1"/>
</dbReference>
<evidence type="ECO:0000256" key="1">
    <source>
        <dbReference type="ARBA" id="ARBA00003018"/>
    </source>
</evidence>
<dbReference type="Pfam" id="PF14572">
    <property type="entry name" value="Pribosyl_synth"/>
    <property type="match status" value="1"/>
</dbReference>
<keyword evidence="9" id="KW-0547">Nucleotide-binding</keyword>
<dbReference type="Gene3D" id="3.40.30.10">
    <property type="entry name" value="Glutaredoxin"/>
    <property type="match status" value="1"/>
</dbReference>
<evidence type="ECO:0000313" key="18">
    <source>
        <dbReference type="Proteomes" id="UP000837857"/>
    </source>
</evidence>
<dbReference type="Pfam" id="PF01055">
    <property type="entry name" value="Glyco_hydro_31_2nd"/>
    <property type="match status" value="1"/>
</dbReference>
<keyword evidence="12" id="KW-0460">Magnesium</keyword>
<evidence type="ECO:0000256" key="6">
    <source>
        <dbReference type="ARBA" id="ARBA00022679"/>
    </source>
</evidence>
<evidence type="ECO:0000259" key="15">
    <source>
        <dbReference type="PROSITE" id="PS50404"/>
    </source>
</evidence>
<evidence type="ECO:0000256" key="11">
    <source>
        <dbReference type="ARBA" id="ARBA00022840"/>
    </source>
</evidence>
<dbReference type="SUPFAM" id="SSF51445">
    <property type="entry name" value="(Trans)glycosidases"/>
    <property type="match status" value="1"/>
</dbReference>
<dbReference type="SFLD" id="SFLDG01153">
    <property type="entry name" value="Main.4:_Theta-like"/>
    <property type="match status" value="1"/>
</dbReference>
<comment type="function">
    <text evidence="1">Catalyzes the synthesis of phosphoribosylpyrophosphate (PRPP) that is essential for nucleotide synthesis.</text>
</comment>
<evidence type="ECO:0000313" key="17">
    <source>
        <dbReference type="EMBL" id="CAH2049459.1"/>
    </source>
</evidence>
<dbReference type="InterPro" id="IPR005946">
    <property type="entry name" value="Rib-P_diPkinase"/>
</dbReference>
<keyword evidence="8" id="KW-0545">Nucleotide biosynthesis</keyword>
<dbReference type="Gene3D" id="2.60.40.1180">
    <property type="entry name" value="Golgi alpha-mannosidase II"/>
    <property type="match status" value="1"/>
</dbReference>
<dbReference type="Gene3D" id="2.60.40.1760">
    <property type="entry name" value="glycosyl hydrolase (family 31)"/>
    <property type="match status" value="1"/>
</dbReference>
<accession>A0ABN8IAB6</accession>
<dbReference type="Pfam" id="PF13417">
    <property type="entry name" value="GST_N_3"/>
    <property type="match status" value="1"/>
</dbReference>
<comment type="similarity">
    <text evidence="3">Belongs to the ribose-phosphate pyrophosphokinase family.</text>
</comment>
<evidence type="ECO:0000256" key="10">
    <source>
        <dbReference type="ARBA" id="ARBA00022777"/>
    </source>
</evidence>
<evidence type="ECO:0000256" key="13">
    <source>
        <dbReference type="ARBA" id="ARBA00026067"/>
    </source>
</evidence>
<feature type="domain" description="GST N-terminal" evidence="15">
    <location>
        <begin position="1189"/>
        <end position="1270"/>
    </location>
</feature>
<dbReference type="PANTHER" id="PTHR10210:SF57">
    <property type="entry name" value="RIBOSE-PHOSPHATE DIPHOSPHOKINASE"/>
    <property type="match status" value="1"/>
</dbReference>
<dbReference type="PANTHER" id="PTHR10210">
    <property type="entry name" value="RIBOSE-PHOSPHATE DIPHOSPHOKINASE FAMILY MEMBER"/>
    <property type="match status" value="1"/>
</dbReference>
<keyword evidence="6" id="KW-0808">Transferase</keyword>
<evidence type="ECO:0000256" key="4">
    <source>
        <dbReference type="ARBA" id="ARBA00007806"/>
    </source>
</evidence>
<comment type="subunit">
    <text evidence="13">Homodimer. The active form is probably a hexamer composed of 3 homodimers.</text>
</comment>
<keyword evidence="14" id="KW-0472">Membrane</keyword>
<evidence type="ECO:0000256" key="8">
    <source>
        <dbReference type="ARBA" id="ARBA00022727"/>
    </source>
</evidence>
<dbReference type="SMART" id="SM01400">
    <property type="entry name" value="Pribosyltran_N"/>
    <property type="match status" value="1"/>
</dbReference>
<dbReference type="InterPro" id="IPR004046">
    <property type="entry name" value="GST_C"/>
</dbReference>
<feature type="domain" description="GST C-terminal" evidence="16">
    <location>
        <begin position="1278"/>
        <end position="1405"/>
    </location>
</feature>
<dbReference type="Gene3D" id="1.20.1050.10">
    <property type="match status" value="1"/>
</dbReference>
<dbReference type="InterPro" id="IPR017853">
    <property type="entry name" value="GH"/>
</dbReference>